<dbReference type="EMBL" id="RJJQ01000016">
    <property type="protein sequence ID" value="RNI20515.1"/>
    <property type="molecule type" value="Genomic_DNA"/>
</dbReference>
<reference evidence="1 2" key="1">
    <citation type="submission" date="2018-11" db="EMBL/GenBank/DDBJ databases">
        <title>Draft genome of Simplicispira Flexivirga sp. BO-16.</title>
        <authorList>
            <person name="Im W.T."/>
        </authorList>
    </citation>
    <scope>NUCLEOTIDE SEQUENCE [LARGE SCALE GENOMIC DNA]</scope>
    <source>
        <strain evidence="1 2">BO-16</strain>
    </source>
</reference>
<keyword evidence="2" id="KW-1185">Reference proteome</keyword>
<proteinExistence type="predicted"/>
<comment type="caution">
    <text evidence="1">The sequence shown here is derived from an EMBL/GenBank/DDBJ whole genome shotgun (WGS) entry which is preliminary data.</text>
</comment>
<protein>
    <submittedName>
        <fullName evidence="1">Uncharacterized protein</fullName>
    </submittedName>
</protein>
<accession>A0A3M9M5S9</accession>
<name>A0A3M9M5S9_9MICO</name>
<organism evidence="1 2">
    <name type="scientific">Flexivirga caeni</name>
    <dbReference type="NCBI Taxonomy" id="2294115"/>
    <lineage>
        <taxon>Bacteria</taxon>
        <taxon>Bacillati</taxon>
        <taxon>Actinomycetota</taxon>
        <taxon>Actinomycetes</taxon>
        <taxon>Micrococcales</taxon>
        <taxon>Dermacoccaceae</taxon>
        <taxon>Flexivirga</taxon>
    </lineage>
</organism>
<evidence type="ECO:0000313" key="2">
    <source>
        <dbReference type="Proteomes" id="UP000271678"/>
    </source>
</evidence>
<gene>
    <name evidence="1" type="ORF">EFY87_14925</name>
</gene>
<evidence type="ECO:0000313" key="1">
    <source>
        <dbReference type="EMBL" id="RNI20515.1"/>
    </source>
</evidence>
<dbReference type="Proteomes" id="UP000271678">
    <property type="component" value="Unassembled WGS sequence"/>
</dbReference>
<dbReference type="AlphaFoldDB" id="A0A3M9M5S9"/>
<sequence>MIRRTLQGHGEIQLMNDIERELVPSAPSLTDPARHRRVISVGIGEDGKSVVFEKIVLKVVVAKFSPTTLRT</sequence>